<feature type="domain" description="RNA-binding S4" evidence="6">
    <location>
        <begin position="8"/>
        <end position="70"/>
    </location>
</feature>
<dbReference type="InterPro" id="IPR025708">
    <property type="entry name" value="HSP15"/>
</dbReference>
<accession>A0ABU0UCY0</accession>
<dbReference type="CDD" id="cd00165">
    <property type="entry name" value="S4"/>
    <property type="match status" value="1"/>
</dbReference>
<evidence type="ECO:0000256" key="4">
    <source>
        <dbReference type="PROSITE-ProRule" id="PRU00182"/>
    </source>
</evidence>
<keyword evidence="8" id="KW-1185">Reference proteome</keyword>
<evidence type="ECO:0000256" key="5">
    <source>
        <dbReference type="SAM" id="MobiDB-lite"/>
    </source>
</evidence>
<dbReference type="Pfam" id="PF01479">
    <property type="entry name" value="S4"/>
    <property type="match status" value="1"/>
</dbReference>
<dbReference type="InterPro" id="IPR036986">
    <property type="entry name" value="S4_RNA-bd_sf"/>
</dbReference>
<reference evidence="7 8" key="1">
    <citation type="submission" date="2023-07" db="EMBL/GenBank/DDBJ databases">
        <title>Functional and genomic diversity of the sorghum phyllosphere microbiome.</title>
        <authorList>
            <person name="Shade A."/>
        </authorList>
    </citation>
    <scope>NUCLEOTIDE SEQUENCE [LARGE SCALE GENOMIC DNA]</scope>
    <source>
        <strain evidence="7 8">SORGH_AS_0892</strain>
    </source>
</reference>
<sequence>MAGISEKLRIDKYLWSIRLFKTRTLATEACKAGRVKLKGQNIKPSYEVKIGDVYHIQKGIERKVVLVTGLLERRVDAKTAVQFYEDQTPVEETVGYKSMFHAPVLKRDRGSGRPTKKDRREIDDLQSSEWWEKDDEIKNPEPEK</sequence>
<feature type="region of interest" description="Disordered" evidence="5">
    <location>
        <begin position="105"/>
        <end position="144"/>
    </location>
</feature>
<dbReference type="RefSeq" id="WP_307187915.1">
    <property type="nucleotide sequence ID" value="NZ_JAUTBA010000001.1"/>
</dbReference>
<dbReference type="SMART" id="SM00363">
    <property type="entry name" value="S4"/>
    <property type="match status" value="1"/>
</dbReference>
<dbReference type="SUPFAM" id="SSF55174">
    <property type="entry name" value="Alpha-L RNA-binding motif"/>
    <property type="match status" value="1"/>
</dbReference>
<evidence type="ECO:0000256" key="3">
    <source>
        <dbReference type="ARBA" id="ARBA00023125"/>
    </source>
</evidence>
<evidence type="ECO:0000256" key="2">
    <source>
        <dbReference type="ARBA" id="ARBA00022884"/>
    </source>
</evidence>
<keyword evidence="7" id="KW-0346">Stress response</keyword>
<dbReference type="Gene3D" id="3.10.290.10">
    <property type="entry name" value="RNA-binding S4 domain"/>
    <property type="match status" value="1"/>
</dbReference>
<feature type="compositionally biased region" description="Basic and acidic residues" evidence="5">
    <location>
        <begin position="135"/>
        <end position="144"/>
    </location>
</feature>
<dbReference type="PROSITE" id="PS50889">
    <property type="entry name" value="S4"/>
    <property type="match status" value="1"/>
</dbReference>
<organism evidence="7 8">
    <name type="scientific">Sphingobacterium zeae</name>
    <dbReference type="NCBI Taxonomy" id="1776859"/>
    <lineage>
        <taxon>Bacteria</taxon>
        <taxon>Pseudomonadati</taxon>
        <taxon>Bacteroidota</taxon>
        <taxon>Sphingobacteriia</taxon>
        <taxon>Sphingobacteriales</taxon>
        <taxon>Sphingobacteriaceae</taxon>
        <taxon>Sphingobacterium</taxon>
    </lineage>
</organism>
<protein>
    <submittedName>
        <fullName evidence="7">Ribosome-associated heat shock protein Hsp15</fullName>
    </submittedName>
</protein>
<dbReference type="PIRSF" id="PIRSF016821">
    <property type="entry name" value="HSP15"/>
    <property type="match status" value="1"/>
</dbReference>
<dbReference type="Proteomes" id="UP001244640">
    <property type="component" value="Unassembled WGS sequence"/>
</dbReference>
<dbReference type="InterPro" id="IPR002942">
    <property type="entry name" value="S4_RNA-bd"/>
</dbReference>
<comment type="similarity">
    <text evidence="1">Belongs to the HSP15 family.</text>
</comment>
<evidence type="ECO:0000259" key="6">
    <source>
        <dbReference type="SMART" id="SM00363"/>
    </source>
</evidence>
<keyword evidence="3" id="KW-0238">DNA-binding</keyword>
<evidence type="ECO:0000313" key="7">
    <source>
        <dbReference type="EMBL" id="MDQ1152699.1"/>
    </source>
</evidence>
<dbReference type="EMBL" id="JAUTBA010000001">
    <property type="protein sequence ID" value="MDQ1152699.1"/>
    <property type="molecule type" value="Genomic_DNA"/>
</dbReference>
<name>A0ABU0UCY0_9SPHI</name>
<evidence type="ECO:0000313" key="8">
    <source>
        <dbReference type="Proteomes" id="UP001244640"/>
    </source>
</evidence>
<evidence type="ECO:0000256" key="1">
    <source>
        <dbReference type="ARBA" id="ARBA00008396"/>
    </source>
</evidence>
<comment type="caution">
    <text evidence="7">The sequence shown here is derived from an EMBL/GenBank/DDBJ whole genome shotgun (WGS) entry which is preliminary data.</text>
</comment>
<keyword evidence="2 4" id="KW-0694">RNA-binding</keyword>
<proteinExistence type="inferred from homology"/>
<gene>
    <name evidence="7" type="ORF">QE382_004683</name>
</gene>